<reference evidence="2 3" key="1">
    <citation type="submission" date="2015-07" db="EMBL/GenBank/DDBJ databases">
        <title>Draft genome sequence of the Amantichitinum ursilacus IGB-41, a new chitin-degrading bacterium.</title>
        <authorList>
            <person name="Kirstahler P."/>
            <person name="Guenther M."/>
            <person name="Grumaz C."/>
            <person name="Rupp S."/>
            <person name="Zibek S."/>
            <person name="Sohn K."/>
        </authorList>
    </citation>
    <scope>NUCLEOTIDE SEQUENCE [LARGE SCALE GENOMIC DNA]</scope>
    <source>
        <strain evidence="2 3">IGB-41</strain>
    </source>
</reference>
<protein>
    <submittedName>
        <fullName evidence="2">Carnitinyl-CoA dehydratase</fullName>
        <ecNumber evidence="2">4.2.1.-</ecNumber>
    </submittedName>
</protein>
<dbReference type="Proteomes" id="UP000037939">
    <property type="component" value="Unassembled WGS sequence"/>
</dbReference>
<dbReference type="Gene3D" id="3.90.226.10">
    <property type="entry name" value="2-enoyl-CoA Hydratase, Chain A, domain 1"/>
    <property type="match status" value="1"/>
</dbReference>
<evidence type="ECO:0000313" key="3">
    <source>
        <dbReference type="Proteomes" id="UP000037939"/>
    </source>
</evidence>
<name>A0A0N0GPI2_9NEIS</name>
<comment type="caution">
    <text evidence="2">The sequence shown here is derived from an EMBL/GenBank/DDBJ whole genome shotgun (WGS) entry which is preliminary data.</text>
</comment>
<dbReference type="CDD" id="cd06558">
    <property type="entry name" value="crotonase-like"/>
    <property type="match status" value="1"/>
</dbReference>
<keyword evidence="2" id="KW-0456">Lyase</keyword>
<keyword evidence="3" id="KW-1185">Reference proteome</keyword>
<dbReference type="InterPro" id="IPR014748">
    <property type="entry name" value="Enoyl-CoA_hydra_C"/>
</dbReference>
<comment type="similarity">
    <text evidence="1">Belongs to the enoyl-CoA hydratase/isomerase family.</text>
</comment>
<evidence type="ECO:0000313" key="2">
    <source>
        <dbReference type="EMBL" id="KPC53833.1"/>
    </source>
</evidence>
<gene>
    <name evidence="2" type="primary">caiD_2</name>
    <name evidence="2" type="ORF">WG78_06900</name>
</gene>
<dbReference type="InterPro" id="IPR001753">
    <property type="entry name" value="Enoyl-CoA_hydra/iso"/>
</dbReference>
<dbReference type="PANTHER" id="PTHR42964:SF1">
    <property type="entry name" value="POLYKETIDE BIOSYNTHESIS ENOYL-COA HYDRATASE PKSH-RELATED"/>
    <property type="match status" value="1"/>
</dbReference>
<dbReference type="OrthoDB" id="9807606at2"/>
<dbReference type="GO" id="GO:0008300">
    <property type="term" value="P:isoprenoid catabolic process"/>
    <property type="evidence" value="ECO:0007669"/>
    <property type="project" value="TreeGrafter"/>
</dbReference>
<dbReference type="InterPro" id="IPR029045">
    <property type="entry name" value="ClpP/crotonase-like_dom_sf"/>
</dbReference>
<proteinExistence type="inferred from homology"/>
<dbReference type="STRING" id="857265.WG78_06900"/>
<dbReference type="Pfam" id="PF00378">
    <property type="entry name" value="ECH_1"/>
    <property type="match status" value="1"/>
</dbReference>
<dbReference type="Gene3D" id="1.10.12.10">
    <property type="entry name" value="Lyase 2-enoyl-coa Hydratase, Chain A, domain 2"/>
    <property type="match status" value="1"/>
</dbReference>
<dbReference type="InterPro" id="IPR051683">
    <property type="entry name" value="Enoyl-CoA_Hydratase/Isomerase"/>
</dbReference>
<organism evidence="2 3">
    <name type="scientific">Amantichitinum ursilacus</name>
    <dbReference type="NCBI Taxonomy" id="857265"/>
    <lineage>
        <taxon>Bacteria</taxon>
        <taxon>Pseudomonadati</taxon>
        <taxon>Pseudomonadota</taxon>
        <taxon>Betaproteobacteria</taxon>
        <taxon>Neisseriales</taxon>
        <taxon>Chitinibacteraceae</taxon>
        <taxon>Amantichitinum</taxon>
    </lineage>
</organism>
<accession>A0A0N0GPI2</accession>
<dbReference type="RefSeq" id="WP_053937074.1">
    <property type="nucleotide sequence ID" value="NZ_LAQT01000004.1"/>
</dbReference>
<evidence type="ECO:0000256" key="1">
    <source>
        <dbReference type="ARBA" id="ARBA00005254"/>
    </source>
</evidence>
<dbReference type="EC" id="4.2.1.-" evidence="2"/>
<dbReference type="EMBL" id="LAQT01000004">
    <property type="protein sequence ID" value="KPC53833.1"/>
    <property type="molecule type" value="Genomic_DNA"/>
</dbReference>
<dbReference type="GO" id="GO:0016829">
    <property type="term" value="F:lyase activity"/>
    <property type="evidence" value="ECO:0007669"/>
    <property type="project" value="UniProtKB-KW"/>
</dbReference>
<dbReference type="SUPFAM" id="SSF52096">
    <property type="entry name" value="ClpP/crotonase"/>
    <property type="match status" value="1"/>
</dbReference>
<sequence length="266" mass="28637">MADTLEISIDANGIARIALARPEAGNAINDVMLAELTAALAGLGQNEGLRVLILTAQGERFCSGMDMTWLKRADVMDAPGNFDEALRLARLLQLLDRIPTPTIACVHGNAEGVGVGLVACCDMVVADRTTSFCLPETRMGVAPAIIAPYVVSRLGVGMARRYMLTGEAIKAERAAQAGLVHEVVDTPIQMRECVKDWVEALLKAAPHAVATAKRMITNVAYRPVDDALISDSAHRIAHLHTHPEAREGMAATLEQRPPHWFRSSDS</sequence>
<dbReference type="PANTHER" id="PTHR42964">
    <property type="entry name" value="ENOYL-COA HYDRATASE"/>
    <property type="match status" value="1"/>
</dbReference>
<dbReference type="AlphaFoldDB" id="A0A0N0GPI2"/>